<dbReference type="AlphaFoldDB" id="A0A428KDW6"/>
<organism evidence="1 2">
    <name type="scientific">Hymenobacter perfusus</name>
    <dbReference type="NCBI Taxonomy" id="1236770"/>
    <lineage>
        <taxon>Bacteria</taxon>
        <taxon>Pseudomonadati</taxon>
        <taxon>Bacteroidota</taxon>
        <taxon>Cytophagia</taxon>
        <taxon>Cytophagales</taxon>
        <taxon>Hymenobacteraceae</taxon>
        <taxon>Hymenobacter</taxon>
    </lineage>
</organism>
<comment type="caution">
    <text evidence="1">The sequence shown here is derived from an EMBL/GenBank/DDBJ whole genome shotgun (WGS) entry which is preliminary data.</text>
</comment>
<protein>
    <submittedName>
        <fullName evidence="1">Glycosyl transferase</fullName>
    </submittedName>
</protein>
<sequence length="347" mass="38719">MRILYAIQGTGNGHLSRALDIVPLLQQRAERVDVLVSGPPADIELPFSVRYRCHGLGFVFGKKGGINFVKTFWQLNSKAFLCELRDLPVEMYDLVISDFEPVSAWACRRRGVPCVALSHQAAVLSEYAPEPRVPDPVGRAVLRHYAPATRHYGFHFQPYEPHIHTPVIRRQVRELTARHESHYTVYLPAFDEATLVSRLRYLSRTVRWEVFSKHSRQESEHGNVRVRPVSGAAFTDSLARSAGVLCGAGFETPAEALYLGKKLLVVPMKQQYEQACNAAALAHMGVPVVRNLKDKSLAVLDHWLQYGRPVAVEYPDETVSILNKLLLESGRVAGGEVVKGAGADFWG</sequence>
<dbReference type="Gene3D" id="3.40.50.2000">
    <property type="entry name" value="Glycogen Phosphorylase B"/>
    <property type="match status" value="1"/>
</dbReference>
<keyword evidence="2" id="KW-1185">Reference proteome</keyword>
<proteinExistence type="predicted"/>
<accession>A0A428KDW6</accession>
<reference evidence="1 2" key="1">
    <citation type="submission" date="2018-12" db="EMBL/GenBank/DDBJ databases">
        <authorList>
            <person name="Feng G."/>
            <person name="Zhu H."/>
        </authorList>
    </citation>
    <scope>NUCLEOTIDE SEQUENCE [LARGE SCALE GENOMIC DNA]</scope>
    <source>
        <strain evidence="1 2">LMG 26000</strain>
    </source>
</reference>
<dbReference type="Pfam" id="PF13528">
    <property type="entry name" value="Glyco_trans_1_3"/>
    <property type="match status" value="1"/>
</dbReference>
<dbReference type="Proteomes" id="UP000270291">
    <property type="component" value="Unassembled WGS sequence"/>
</dbReference>
<evidence type="ECO:0000313" key="2">
    <source>
        <dbReference type="Proteomes" id="UP000270291"/>
    </source>
</evidence>
<dbReference type="GO" id="GO:0016740">
    <property type="term" value="F:transferase activity"/>
    <property type="evidence" value="ECO:0007669"/>
    <property type="project" value="UniProtKB-KW"/>
</dbReference>
<dbReference type="OrthoDB" id="9793805at2"/>
<name>A0A428KDW6_9BACT</name>
<gene>
    <name evidence="1" type="ORF">EI293_08830</name>
</gene>
<dbReference type="SUPFAM" id="SSF53756">
    <property type="entry name" value="UDP-Glycosyltransferase/glycogen phosphorylase"/>
    <property type="match status" value="1"/>
</dbReference>
<dbReference type="RefSeq" id="WP_125436762.1">
    <property type="nucleotide sequence ID" value="NZ_RWIU01000002.1"/>
</dbReference>
<evidence type="ECO:0000313" key="1">
    <source>
        <dbReference type="EMBL" id="RSK44609.1"/>
    </source>
</evidence>
<dbReference type="EMBL" id="RWIU01000002">
    <property type="protein sequence ID" value="RSK44609.1"/>
    <property type="molecule type" value="Genomic_DNA"/>
</dbReference>
<keyword evidence="1" id="KW-0808">Transferase</keyword>